<evidence type="ECO:0000313" key="2">
    <source>
        <dbReference type="EMBL" id="KAJ5338115.1"/>
    </source>
</evidence>
<dbReference type="PANTHER" id="PTHR11140">
    <property type="entry name" value="PRE-MRNA SPLICING FACTOR PRP8"/>
    <property type="match status" value="1"/>
</dbReference>
<organism evidence="2 3">
    <name type="scientific">Penicillium brevicompactum</name>
    <dbReference type="NCBI Taxonomy" id="5074"/>
    <lineage>
        <taxon>Eukaryota</taxon>
        <taxon>Fungi</taxon>
        <taxon>Dikarya</taxon>
        <taxon>Ascomycota</taxon>
        <taxon>Pezizomycotina</taxon>
        <taxon>Eurotiomycetes</taxon>
        <taxon>Eurotiomycetidae</taxon>
        <taxon>Eurotiales</taxon>
        <taxon>Aspergillaceae</taxon>
        <taxon>Penicillium</taxon>
    </lineage>
</organism>
<dbReference type="InterPro" id="IPR027652">
    <property type="entry name" value="PRP8"/>
</dbReference>
<reference evidence="2" key="1">
    <citation type="submission" date="2022-12" db="EMBL/GenBank/DDBJ databases">
        <authorList>
            <person name="Petersen C."/>
        </authorList>
    </citation>
    <scope>NUCLEOTIDE SEQUENCE</scope>
    <source>
        <strain evidence="2">IBT 35673</strain>
    </source>
</reference>
<dbReference type="Gene3D" id="3.40.140.10">
    <property type="entry name" value="Cytidine Deaminase, domain 2"/>
    <property type="match status" value="1"/>
</dbReference>
<evidence type="ECO:0000313" key="3">
    <source>
        <dbReference type="Proteomes" id="UP001147695"/>
    </source>
</evidence>
<dbReference type="GO" id="GO:0030619">
    <property type="term" value="F:U1 snRNA binding"/>
    <property type="evidence" value="ECO:0007669"/>
    <property type="project" value="TreeGrafter"/>
</dbReference>
<dbReference type="GO" id="GO:0005682">
    <property type="term" value="C:U5 snRNP"/>
    <property type="evidence" value="ECO:0007669"/>
    <property type="project" value="TreeGrafter"/>
</dbReference>
<dbReference type="Pfam" id="PF08084">
    <property type="entry name" value="PROCT"/>
    <property type="match status" value="1"/>
</dbReference>
<gene>
    <name evidence="2" type="ORF">N7452_004843</name>
</gene>
<dbReference type="GO" id="GO:0030623">
    <property type="term" value="F:U5 snRNA binding"/>
    <property type="evidence" value="ECO:0007669"/>
    <property type="project" value="TreeGrafter"/>
</dbReference>
<sequence>MIVSFTPGSISLSAWGLSPAGYKWGAENKDATSDQPQGFSTNMGEKCQLLLSDKIRGYFLVPEDDVWNYSFLGSSFGSAKNLGRDEAPFSYLRLINSRTEEILL</sequence>
<dbReference type="AlphaFoldDB" id="A0A9W9QHP2"/>
<reference evidence="2" key="2">
    <citation type="journal article" date="2023" name="IMA Fungus">
        <title>Comparative genomic study of the Penicillium genus elucidates a diverse pangenome and 15 lateral gene transfer events.</title>
        <authorList>
            <person name="Petersen C."/>
            <person name="Sorensen T."/>
            <person name="Nielsen M.R."/>
            <person name="Sondergaard T.E."/>
            <person name="Sorensen J.L."/>
            <person name="Fitzpatrick D.A."/>
            <person name="Frisvad J.C."/>
            <person name="Nielsen K.L."/>
        </authorList>
    </citation>
    <scope>NUCLEOTIDE SEQUENCE</scope>
    <source>
        <strain evidence="2">IBT 35673</strain>
    </source>
</reference>
<evidence type="ECO:0000259" key="1">
    <source>
        <dbReference type="Pfam" id="PF08084"/>
    </source>
</evidence>
<dbReference type="GO" id="GO:0000244">
    <property type="term" value="P:spliceosomal tri-snRNP complex assembly"/>
    <property type="evidence" value="ECO:0007669"/>
    <property type="project" value="TreeGrafter"/>
</dbReference>
<dbReference type="GO" id="GO:0017070">
    <property type="term" value="F:U6 snRNA binding"/>
    <property type="evidence" value="ECO:0007669"/>
    <property type="project" value="TreeGrafter"/>
</dbReference>
<accession>A0A9W9QHP2</accession>
<dbReference type="GO" id="GO:0030620">
    <property type="term" value="F:U2 snRNA binding"/>
    <property type="evidence" value="ECO:0007669"/>
    <property type="project" value="TreeGrafter"/>
</dbReference>
<feature type="domain" description="PROCT" evidence="1">
    <location>
        <begin position="1"/>
        <end position="80"/>
    </location>
</feature>
<dbReference type="GO" id="GO:0097157">
    <property type="term" value="F:pre-mRNA intronic binding"/>
    <property type="evidence" value="ECO:0007669"/>
    <property type="project" value="TreeGrafter"/>
</dbReference>
<dbReference type="EMBL" id="JAPZBQ010000003">
    <property type="protein sequence ID" value="KAJ5338115.1"/>
    <property type="molecule type" value="Genomic_DNA"/>
</dbReference>
<protein>
    <recommendedName>
        <fullName evidence="1">PROCT domain-containing protein</fullName>
    </recommendedName>
</protein>
<dbReference type="PANTHER" id="PTHR11140:SF0">
    <property type="entry name" value="PRE-MRNA-PROCESSING-SPLICING FACTOR 8"/>
    <property type="match status" value="1"/>
</dbReference>
<name>A0A9W9QHP2_PENBR</name>
<proteinExistence type="predicted"/>
<comment type="caution">
    <text evidence="2">The sequence shown here is derived from an EMBL/GenBank/DDBJ whole genome shotgun (WGS) entry which is preliminary data.</text>
</comment>
<dbReference type="Proteomes" id="UP001147695">
    <property type="component" value="Unassembled WGS sequence"/>
</dbReference>
<dbReference type="InterPro" id="IPR012984">
    <property type="entry name" value="PROCT"/>
</dbReference>
<dbReference type="GO" id="GO:0071013">
    <property type="term" value="C:catalytic step 2 spliceosome"/>
    <property type="evidence" value="ECO:0007669"/>
    <property type="project" value="TreeGrafter"/>
</dbReference>